<dbReference type="Proteomes" id="UP000594603">
    <property type="component" value="Chromosome"/>
</dbReference>
<reference evidence="1" key="1">
    <citation type="submission" date="2020-04" db="EMBL/GenBank/DDBJ databases">
        <title>A novel bacterium ('Candidatus Sarcina troglodytae' sp. nov.) linked to a protracted, uniformly lethal epizootic among sanctuary western chimpanzees (Pan troglodytes verus) in Sierra Leone.</title>
        <authorList>
            <person name="Owens L.A."/>
            <person name="Colitti B."/>
            <person name="Hirji I."/>
            <person name="Pizaro A."/>
            <person name="Jaffe J.E."/>
            <person name="Moittie S."/>
            <person name="Bishop-Lilly K.A."/>
            <person name="Estrella L.A."/>
            <person name="Voegtly L.J."/>
            <person name="Kuhn J.H."/>
            <person name="Suen G."/>
            <person name="Deblois C.L."/>
            <person name="Dunn C."/>
            <person name="Juan-Salles C."/>
            <person name="Goldberg T.L."/>
        </authorList>
    </citation>
    <scope>NUCLEOTIDE SEQUENCE</scope>
    <source>
        <strain evidence="1">JB2</strain>
    </source>
</reference>
<organism evidence="1 2">
    <name type="scientific">Candidatus Sarcina troglodytae</name>
    <dbReference type="NCBI Taxonomy" id="2726954"/>
    <lineage>
        <taxon>Bacteria</taxon>
        <taxon>Bacillati</taxon>
        <taxon>Bacillota</taxon>
        <taxon>Clostridia</taxon>
        <taxon>Eubacteriales</taxon>
        <taxon>Clostridiaceae</taxon>
        <taxon>Sarcina</taxon>
    </lineage>
</organism>
<evidence type="ECO:0000313" key="2">
    <source>
        <dbReference type="Proteomes" id="UP000594603"/>
    </source>
</evidence>
<gene>
    <name evidence="1" type="ORF">HH195_02880</name>
</gene>
<proteinExistence type="predicted"/>
<sequence length="79" mass="8592">MIGSIAAFFTTLAFVPQAMKVIKTKDTSGISLGMYTMSVIGLLLWAIHGIRINDIALIIANTITFILSATILTCKIKYK</sequence>
<protein>
    <submittedName>
        <fullName evidence="1">SemiSWEET transporter</fullName>
    </submittedName>
</protein>
<name>A0ACD1BBV0_9CLOT</name>
<dbReference type="EMBL" id="CP051754">
    <property type="protein sequence ID" value="QPJ84914.1"/>
    <property type="molecule type" value="Genomic_DNA"/>
</dbReference>
<evidence type="ECO:0000313" key="1">
    <source>
        <dbReference type="EMBL" id="QPJ84914.1"/>
    </source>
</evidence>
<keyword evidence="2" id="KW-1185">Reference proteome</keyword>
<accession>A0ACD1BBV0</accession>